<feature type="region of interest" description="Disordered" evidence="7">
    <location>
        <begin position="1"/>
        <end position="100"/>
    </location>
</feature>
<dbReference type="InterPro" id="IPR003388">
    <property type="entry name" value="Reticulon"/>
</dbReference>
<dbReference type="EMBL" id="JAUCMX010000005">
    <property type="protein sequence ID" value="KAK3545305.1"/>
    <property type="molecule type" value="Genomic_DNA"/>
</dbReference>
<keyword evidence="3 6" id="KW-0256">Endoplasmic reticulum</keyword>
<name>A0AAE0R758_9TELE</name>
<feature type="region of interest" description="Disordered" evidence="7">
    <location>
        <begin position="732"/>
        <end position="861"/>
    </location>
</feature>
<feature type="compositionally biased region" description="Basic and acidic residues" evidence="7">
    <location>
        <begin position="20"/>
        <end position="40"/>
    </location>
</feature>
<evidence type="ECO:0000313" key="10">
    <source>
        <dbReference type="Proteomes" id="UP001274896"/>
    </source>
</evidence>
<dbReference type="GO" id="GO:0005789">
    <property type="term" value="C:endoplasmic reticulum membrane"/>
    <property type="evidence" value="ECO:0007669"/>
    <property type="project" value="UniProtKB-SubCell"/>
</dbReference>
<evidence type="ECO:0000256" key="1">
    <source>
        <dbReference type="ARBA" id="ARBA00004477"/>
    </source>
</evidence>
<feature type="region of interest" description="Disordered" evidence="7">
    <location>
        <begin position="461"/>
        <end position="481"/>
    </location>
</feature>
<feature type="region of interest" description="Disordered" evidence="7">
    <location>
        <begin position="503"/>
        <end position="544"/>
    </location>
</feature>
<feature type="domain" description="Reticulon" evidence="8">
    <location>
        <begin position="964"/>
        <end position="1153"/>
    </location>
</feature>
<feature type="compositionally biased region" description="Basic and acidic residues" evidence="7">
    <location>
        <begin position="749"/>
        <end position="762"/>
    </location>
</feature>
<dbReference type="Pfam" id="PF02453">
    <property type="entry name" value="Reticulon"/>
    <property type="match status" value="1"/>
</dbReference>
<feature type="transmembrane region" description="Helical" evidence="6">
    <location>
        <begin position="1082"/>
        <end position="1108"/>
    </location>
</feature>
<keyword evidence="4 6" id="KW-1133">Transmembrane helix</keyword>
<proteinExistence type="predicted"/>
<feature type="compositionally biased region" description="Polar residues" evidence="7">
    <location>
        <begin position="329"/>
        <end position="341"/>
    </location>
</feature>
<feature type="compositionally biased region" description="Basic and acidic residues" evidence="7">
    <location>
        <begin position="72"/>
        <end position="84"/>
    </location>
</feature>
<dbReference type="PROSITE" id="PS50845">
    <property type="entry name" value="RETICULON"/>
    <property type="match status" value="1"/>
</dbReference>
<feature type="compositionally biased region" description="Polar residues" evidence="7">
    <location>
        <begin position="87"/>
        <end position="98"/>
    </location>
</feature>
<sequence length="1153" mass="128359">MADPMTQSRQISSSQGLNDGHAKDSKFSDKRVALDSEKPSEGVPTSLRFSSQPSSFSPGTYGNDNSIPTTGIKDRSFQEKRELFESSLASQKQDTSPVKISPVSERIKALEALAAKQNDSDWSDTGFHFRERHYEKSHSEIHGITLRSSIKKKPTSSEQDSPESPFEILGDSRRGSDFEDTADWMRAHLPPAPNFNIAESDFDEIKESSIMPECQSDEMKSKDTDVQGIPSSFVGVPDEFMDIPNETSKQTDDDDSNQSKQDTIEDESEFDLRFLPTAYIWDKQDKPDVDTQEPPFISETQDSEITSPAAPPDCFEAPPLESLPPAPQADSNAKQQSTTRGVETHEADSSGESDDTVIEDASGVGNDAVKCGFFTDKQIIPNEQEKRGLQVPIINVIETEEQVLSDYEVEPEEEEDDEQRDQIMQEPATEASKPSEELSNISRSEFEEAAPIMDDLSSLENMADSDGEYSPEHKIINDDISKDTINQTSLISKSHGLEDFQAQSAIPENTDKTSRESSFNNVKSEETTEIVPDLPPNYEDLTNDFESSDIDTYLDHYTSEELALKDQLNSGVFAVNNGDTNELLKSDPLQQSQNNTVLSQQPYEETVDEFDATIDASKQNYDAEPEPLPANISVDVTVEPLSSQNNMPHLELHDQSVEIEDKKTKSDSGNFSLIEEDDYITKHEEELPSFQQNTLAQFPSFHDDPSSKIIDVISEFVASDVTEGLLMSNTEPDEISQFDDPQKPISPEPKSKPEAIEAESKQNEMVQCNVPDIQISEEPADVSEPIDTESEQDEIIQCNAPDTQISSETPSKLESTESESSPTDSFVEFMRECLKSQQDEESQSLGAVQSTKELVSDAPPSPAMIMDLEQECLTLCALKELGSSSDQQDDTSIPKDIPISAKEVLSQPLYQSESCSNPSPCSLPNENQPDASLTKEIEAIDIWVAEAYHLAEHVLALILTHLTVYDLVYWRDPKKTGLVFGISLLLLLSLAAFSVISIVSYLLLALLCVTISFRVYKCVIQAVQKSNEGHPFKELMEKDVSLPPETFRKHVDVCLTYINCGLKQMCRLFLVEDLVDSLKLAVVMWLMTYVGAVFNGITILILVDILAFTVPPLYEKYKTQIDRYINLVRTHVNAVVAKIQEKLPKAAKRNKAE</sequence>
<feature type="compositionally biased region" description="Acidic residues" evidence="7">
    <location>
        <begin position="778"/>
        <end position="794"/>
    </location>
</feature>
<dbReference type="GO" id="GO:0014069">
    <property type="term" value="C:postsynaptic density"/>
    <property type="evidence" value="ECO:0007669"/>
    <property type="project" value="TreeGrafter"/>
</dbReference>
<dbReference type="InterPro" id="IPR046964">
    <property type="entry name" value="RTN1-4"/>
</dbReference>
<evidence type="ECO:0000313" key="9">
    <source>
        <dbReference type="EMBL" id="KAK3545305.1"/>
    </source>
</evidence>
<keyword evidence="2 6" id="KW-0812">Transmembrane</keyword>
<gene>
    <name evidence="9" type="ORF">QTP70_003653</name>
</gene>
<evidence type="ECO:0000256" key="2">
    <source>
        <dbReference type="ARBA" id="ARBA00022692"/>
    </source>
</evidence>
<feature type="region of interest" description="Disordered" evidence="7">
    <location>
        <begin position="399"/>
        <end position="447"/>
    </location>
</feature>
<feature type="compositionally biased region" description="Polar residues" evidence="7">
    <location>
        <begin position="60"/>
        <end position="69"/>
    </location>
</feature>
<feature type="compositionally biased region" description="Polar residues" evidence="7">
    <location>
        <begin position="1"/>
        <end position="17"/>
    </location>
</feature>
<dbReference type="PANTHER" id="PTHR45799:SF6">
    <property type="entry name" value="RETICULON"/>
    <property type="match status" value="1"/>
</dbReference>
<dbReference type="Proteomes" id="UP001274896">
    <property type="component" value="Unassembled WGS sequence"/>
</dbReference>
<feature type="region of interest" description="Disordered" evidence="7">
    <location>
        <begin position="215"/>
        <end position="362"/>
    </location>
</feature>
<feature type="compositionally biased region" description="Low complexity" evidence="7">
    <location>
        <begin position="806"/>
        <end position="825"/>
    </location>
</feature>
<evidence type="ECO:0000259" key="8">
    <source>
        <dbReference type="PROSITE" id="PS50845"/>
    </source>
</evidence>
<feature type="compositionally biased region" description="Basic and acidic residues" evidence="7">
    <location>
        <begin position="829"/>
        <end position="838"/>
    </location>
</feature>
<organism evidence="9 10">
    <name type="scientific">Hemibagrus guttatus</name>
    <dbReference type="NCBI Taxonomy" id="175788"/>
    <lineage>
        <taxon>Eukaryota</taxon>
        <taxon>Metazoa</taxon>
        <taxon>Chordata</taxon>
        <taxon>Craniata</taxon>
        <taxon>Vertebrata</taxon>
        <taxon>Euteleostomi</taxon>
        <taxon>Actinopterygii</taxon>
        <taxon>Neopterygii</taxon>
        <taxon>Teleostei</taxon>
        <taxon>Ostariophysi</taxon>
        <taxon>Siluriformes</taxon>
        <taxon>Bagridae</taxon>
        <taxon>Hemibagrus</taxon>
    </lineage>
</organism>
<accession>A0AAE0R758</accession>
<evidence type="ECO:0000256" key="4">
    <source>
        <dbReference type="ARBA" id="ARBA00022989"/>
    </source>
</evidence>
<keyword evidence="5 6" id="KW-0472">Membrane</keyword>
<dbReference type="GO" id="GO:0007420">
    <property type="term" value="P:brain development"/>
    <property type="evidence" value="ECO:0007669"/>
    <property type="project" value="TreeGrafter"/>
</dbReference>
<feature type="region of interest" description="Disordered" evidence="7">
    <location>
        <begin position="137"/>
        <end position="180"/>
    </location>
</feature>
<dbReference type="AlphaFoldDB" id="A0AAE0R758"/>
<keyword evidence="10" id="KW-1185">Reference proteome</keyword>
<feature type="compositionally biased region" description="Polar residues" evidence="7">
    <location>
        <begin position="843"/>
        <end position="853"/>
    </location>
</feature>
<feature type="transmembrane region" description="Helical" evidence="6">
    <location>
        <begin position="977"/>
        <end position="1004"/>
    </location>
</feature>
<feature type="compositionally biased region" description="Acidic residues" evidence="7">
    <location>
        <begin position="349"/>
        <end position="358"/>
    </location>
</feature>
<reference evidence="9" key="1">
    <citation type="submission" date="2023-06" db="EMBL/GenBank/DDBJ databases">
        <title>Male Hemibagrus guttatus genome.</title>
        <authorList>
            <person name="Bian C."/>
        </authorList>
    </citation>
    <scope>NUCLEOTIDE SEQUENCE</scope>
    <source>
        <strain evidence="9">Male_cb2023</strain>
        <tissue evidence="9">Muscle</tissue>
    </source>
</reference>
<comment type="subcellular location">
    <subcellularLocation>
        <location evidence="1 6">Endoplasmic reticulum membrane</location>
        <topology evidence="1 6">Multi-pass membrane protein</topology>
    </subcellularLocation>
</comment>
<feature type="compositionally biased region" description="Basic and acidic residues" evidence="7">
    <location>
        <begin position="470"/>
        <end position="481"/>
    </location>
</feature>
<evidence type="ECO:0000256" key="7">
    <source>
        <dbReference type="SAM" id="MobiDB-lite"/>
    </source>
</evidence>
<protein>
    <recommendedName>
        <fullName evidence="6">Reticulon</fullName>
    </recommendedName>
</protein>
<feature type="compositionally biased region" description="Low complexity" evidence="7">
    <location>
        <begin position="49"/>
        <end position="58"/>
    </location>
</feature>
<comment type="caution">
    <text evidence="9">The sequence shown here is derived from an EMBL/GenBank/DDBJ whole genome shotgun (WGS) entry which is preliminary data.</text>
</comment>
<evidence type="ECO:0000256" key="6">
    <source>
        <dbReference type="RuleBase" id="RU210713"/>
    </source>
</evidence>
<dbReference type="Gene3D" id="1.20.5.2480">
    <property type="match status" value="1"/>
</dbReference>
<dbReference type="GO" id="GO:0071787">
    <property type="term" value="P:endoplasmic reticulum tubular network formation"/>
    <property type="evidence" value="ECO:0007669"/>
    <property type="project" value="TreeGrafter"/>
</dbReference>
<evidence type="ECO:0000256" key="3">
    <source>
        <dbReference type="ARBA" id="ARBA00022824"/>
    </source>
</evidence>
<dbReference type="GO" id="GO:0043005">
    <property type="term" value="C:neuron projection"/>
    <property type="evidence" value="ECO:0007669"/>
    <property type="project" value="TreeGrafter"/>
</dbReference>
<evidence type="ECO:0000256" key="5">
    <source>
        <dbReference type="ARBA" id="ARBA00023136"/>
    </source>
</evidence>
<dbReference type="PANTHER" id="PTHR45799">
    <property type="entry name" value="RETICULON-LIKE PROTEIN"/>
    <property type="match status" value="1"/>
</dbReference>
<dbReference type="GO" id="GO:0030182">
    <property type="term" value="P:neuron differentiation"/>
    <property type="evidence" value="ECO:0007669"/>
    <property type="project" value="TreeGrafter"/>
</dbReference>
<feature type="compositionally biased region" description="Acidic residues" evidence="7">
    <location>
        <begin position="399"/>
        <end position="419"/>
    </location>
</feature>